<reference evidence="1 2" key="1">
    <citation type="submission" date="2020-08" db="EMBL/GenBank/DDBJ databases">
        <title>Sequencing the genomes of 1000 actinobacteria strains.</title>
        <authorList>
            <person name="Klenk H.-P."/>
        </authorList>
    </citation>
    <scope>NUCLEOTIDE SEQUENCE [LARGE SCALE GENOMIC DNA]</scope>
    <source>
        <strain evidence="1 2">DSM 28967</strain>
    </source>
</reference>
<comment type="caution">
    <text evidence="1">The sequence shown here is derived from an EMBL/GenBank/DDBJ whole genome shotgun (WGS) entry which is preliminary data.</text>
</comment>
<evidence type="ECO:0000313" key="2">
    <source>
        <dbReference type="Proteomes" id="UP000549971"/>
    </source>
</evidence>
<evidence type="ECO:0008006" key="3">
    <source>
        <dbReference type="Google" id="ProtNLM"/>
    </source>
</evidence>
<keyword evidence="2" id="KW-1185">Reference proteome</keyword>
<protein>
    <recommendedName>
        <fullName evidence="3">DUF1876 domain-containing protein</fullName>
    </recommendedName>
</protein>
<evidence type="ECO:0000313" key="1">
    <source>
        <dbReference type="EMBL" id="MBB5841289.1"/>
    </source>
</evidence>
<organism evidence="1 2">
    <name type="scientific">Kribbella italica</name>
    <dbReference type="NCBI Taxonomy" id="1540520"/>
    <lineage>
        <taxon>Bacteria</taxon>
        <taxon>Bacillati</taxon>
        <taxon>Actinomycetota</taxon>
        <taxon>Actinomycetes</taxon>
        <taxon>Propionibacteriales</taxon>
        <taxon>Kribbellaceae</taxon>
        <taxon>Kribbella</taxon>
    </lineage>
</organism>
<dbReference type="AlphaFoldDB" id="A0A7W9MYX5"/>
<dbReference type="EMBL" id="JACHMY010000001">
    <property type="protein sequence ID" value="MBB5841289.1"/>
    <property type="molecule type" value="Genomic_DNA"/>
</dbReference>
<dbReference type="Proteomes" id="UP000549971">
    <property type="component" value="Unassembled WGS sequence"/>
</dbReference>
<accession>A0A7W9MYX5</accession>
<gene>
    <name evidence="1" type="ORF">HDA39_008023</name>
</gene>
<name>A0A7W9MYX5_9ACTN</name>
<sequence length="74" mass="8350">MNDTDLHLHARIFRTGTTWYADIDDAGDPLPEDPYWYGLYESQRAAIDAACLRIAALHRTQCNRLSLTPISNSA</sequence>
<proteinExistence type="predicted"/>
<dbReference type="RefSeq" id="WP_184804406.1">
    <property type="nucleotide sequence ID" value="NZ_JACHMY010000001.1"/>
</dbReference>